<dbReference type="EMBL" id="CP050177">
    <property type="protein sequence ID" value="QIQ06296.1"/>
    <property type="molecule type" value="Genomic_DNA"/>
</dbReference>
<protein>
    <submittedName>
        <fullName evidence="2">CGNR zinc finger domain-containing protein</fullName>
    </submittedName>
</protein>
<gene>
    <name evidence="2" type="ORF">HA039_31840</name>
</gene>
<dbReference type="AlphaFoldDB" id="A0A6G9H7L4"/>
<dbReference type="InterPro" id="IPR023286">
    <property type="entry name" value="ABATE_dom_sf"/>
</dbReference>
<dbReference type="PANTHER" id="PTHR35525:SF3">
    <property type="entry name" value="BLL6575 PROTEIN"/>
    <property type="match status" value="1"/>
</dbReference>
<dbReference type="KEGG" id="slia:HA039_31840"/>
<dbReference type="Pfam" id="PF07336">
    <property type="entry name" value="ABATE"/>
    <property type="match status" value="1"/>
</dbReference>
<evidence type="ECO:0000313" key="2">
    <source>
        <dbReference type="EMBL" id="QIQ06296.1"/>
    </source>
</evidence>
<dbReference type="Gene3D" id="1.10.3300.10">
    <property type="entry name" value="Jann2411-like domain"/>
    <property type="match status" value="1"/>
</dbReference>
<sequence length="164" mass="17762">MEDSVVVDLLNTTPVVDGRTVDRLADDAAADAWLTAHGGGTGGAGERAALRSVRRDLQAVVRGQRPATILNAALADVGQHPVIDGDGLRWDLYAPPERALPARIVLAWAALSARMPGRLRPCANDECDLFLLDRSRSNTARWCSMTTCGNRLKARRHQARRTDA</sequence>
<reference evidence="2 3" key="1">
    <citation type="submission" date="2020-03" db="EMBL/GenBank/DDBJ databases">
        <title>A novel species.</title>
        <authorList>
            <person name="Gao J."/>
        </authorList>
    </citation>
    <scope>NUCLEOTIDE SEQUENCE [LARGE SCALE GENOMIC DNA]</scope>
    <source>
        <strain evidence="2 3">QMT-12</strain>
    </source>
</reference>
<dbReference type="Pfam" id="PF11706">
    <property type="entry name" value="zf-CGNR"/>
    <property type="match status" value="1"/>
</dbReference>
<dbReference type="SUPFAM" id="SSF160904">
    <property type="entry name" value="Jann2411-like"/>
    <property type="match status" value="1"/>
</dbReference>
<evidence type="ECO:0000313" key="3">
    <source>
        <dbReference type="Proteomes" id="UP000501179"/>
    </source>
</evidence>
<dbReference type="PANTHER" id="PTHR35525">
    <property type="entry name" value="BLL6575 PROTEIN"/>
    <property type="match status" value="1"/>
</dbReference>
<name>A0A6G9H7L4_9ACTN</name>
<feature type="domain" description="Zinc finger CGNR" evidence="1">
    <location>
        <begin position="118"/>
        <end position="161"/>
    </location>
</feature>
<keyword evidence="3" id="KW-1185">Reference proteome</keyword>
<evidence type="ECO:0000259" key="1">
    <source>
        <dbReference type="Pfam" id="PF11706"/>
    </source>
</evidence>
<dbReference type="InterPro" id="IPR010852">
    <property type="entry name" value="ABATE"/>
</dbReference>
<dbReference type="Proteomes" id="UP000501179">
    <property type="component" value="Chromosome"/>
</dbReference>
<organism evidence="2 3">
    <name type="scientific">Streptomyces liangshanensis</name>
    <dbReference type="NCBI Taxonomy" id="2717324"/>
    <lineage>
        <taxon>Bacteria</taxon>
        <taxon>Bacillati</taxon>
        <taxon>Actinomycetota</taxon>
        <taxon>Actinomycetes</taxon>
        <taxon>Kitasatosporales</taxon>
        <taxon>Streptomycetaceae</taxon>
        <taxon>Streptomyces</taxon>
    </lineage>
</organism>
<accession>A0A6G9H7L4</accession>
<dbReference type="RefSeq" id="WP_167035249.1">
    <property type="nucleotide sequence ID" value="NZ_CP050177.1"/>
</dbReference>
<dbReference type="InterPro" id="IPR021005">
    <property type="entry name" value="Znf_CGNR"/>
</dbReference>
<proteinExistence type="predicted"/>